<dbReference type="InterPro" id="IPR003593">
    <property type="entry name" value="AAA+_ATPase"/>
</dbReference>
<dbReference type="STRING" id="2282107.A0A286USJ3"/>
<name>A0A286USJ3_9AGAM</name>
<evidence type="ECO:0000313" key="4">
    <source>
        <dbReference type="Proteomes" id="UP000217199"/>
    </source>
</evidence>
<evidence type="ECO:0000313" key="3">
    <source>
        <dbReference type="EMBL" id="PAV22548.1"/>
    </source>
</evidence>
<dbReference type="CDD" id="cd19481">
    <property type="entry name" value="RecA-like_protease"/>
    <property type="match status" value="1"/>
</dbReference>
<dbReference type="Proteomes" id="UP000217199">
    <property type="component" value="Unassembled WGS sequence"/>
</dbReference>
<dbReference type="PANTHER" id="PTHR46411:SF2">
    <property type="entry name" value="AAA+ ATPASE DOMAIN-CONTAINING PROTEIN"/>
    <property type="match status" value="1"/>
</dbReference>
<feature type="region of interest" description="Disordered" evidence="1">
    <location>
        <begin position="1"/>
        <end position="20"/>
    </location>
</feature>
<dbReference type="AlphaFoldDB" id="A0A286USJ3"/>
<sequence>MASSENQTLQDLENSKQPPQSRIIRYDQYFDLRTFSETLRKTGKPPKKRSNKNPAIVVRRIIDHRGRHTRTDVDIKSEGLCQVLLELNQNVEGLKLTRSPPTANPKLFFHSYEGLKKKLDEERSAPCPDESLILDLHAAIQYTEEDEGGNMEDFVRLTSHQEITFDLLWALISPNSLVYHFHQFTEQDQVLLARSVDYNQRRDSTRYALIDFDVLSSDGVSFGYARDYLEIDEFEGSRKIQDLAVFPLKFHKDYNKIQAHAIERGKKIVTTERQMYEISGPAMMETMNKEHKIKYSKFSTYGRVMVDPVGFRLFEPNCTYNLPVHKRLDKNMLKEEQYIIARPIMLGFCFGVKKWGGFSMDRMKDIVWSDEAFTSLVLNPRQKTLIYSLIKQHTRRSEKFDDFIKGKGKGLIGLLTGRPGCGKTLTAEAAAEVTRRPLYVVSAGELGTSPEDVDKRLSKILELSKMWTAVLLIDEAEVFLQERSSTDIVRNALVSIFLRQLEYYQGILILTTNLAGQCDPALESRIHFCVHYPDLNFDSRKQIWKTFLSRAMDQQDDISREDMDKLATHEMNGRQIKNVVSSAQCIALEAESPLLVEHINAVLEVASDWHKARV</sequence>
<reference evidence="3 4" key="1">
    <citation type="journal article" date="2017" name="Mol. Ecol.">
        <title>Comparative and population genomic landscape of Phellinus noxius: A hypervariable fungus causing root rot in trees.</title>
        <authorList>
            <person name="Chung C.L."/>
            <person name="Lee T.J."/>
            <person name="Akiba M."/>
            <person name="Lee H.H."/>
            <person name="Kuo T.H."/>
            <person name="Liu D."/>
            <person name="Ke H.M."/>
            <person name="Yokoi T."/>
            <person name="Roa M.B."/>
            <person name="Lu M.J."/>
            <person name="Chang Y.Y."/>
            <person name="Ann P.J."/>
            <person name="Tsai J.N."/>
            <person name="Chen C.Y."/>
            <person name="Tzean S.S."/>
            <person name="Ota Y."/>
            <person name="Hattori T."/>
            <person name="Sahashi N."/>
            <person name="Liou R.F."/>
            <person name="Kikuchi T."/>
            <person name="Tsai I.J."/>
        </authorList>
    </citation>
    <scope>NUCLEOTIDE SEQUENCE [LARGE SCALE GENOMIC DNA]</scope>
    <source>
        <strain evidence="3 4">FFPRI411160</strain>
    </source>
</reference>
<dbReference type="InterPro" id="IPR054289">
    <property type="entry name" value="DUF7025"/>
</dbReference>
<protein>
    <submittedName>
        <fullName evidence="3">AAA family ATPase</fullName>
    </submittedName>
</protein>
<dbReference type="OrthoDB" id="10042665at2759"/>
<dbReference type="EMBL" id="NBII01000002">
    <property type="protein sequence ID" value="PAV22548.1"/>
    <property type="molecule type" value="Genomic_DNA"/>
</dbReference>
<dbReference type="Pfam" id="PF22942">
    <property type="entry name" value="DUF7025"/>
    <property type="match status" value="1"/>
</dbReference>
<evidence type="ECO:0000259" key="2">
    <source>
        <dbReference type="SMART" id="SM00382"/>
    </source>
</evidence>
<gene>
    <name evidence="3" type="ORF">PNOK_0250500</name>
</gene>
<evidence type="ECO:0000256" key="1">
    <source>
        <dbReference type="SAM" id="MobiDB-lite"/>
    </source>
</evidence>
<dbReference type="PANTHER" id="PTHR46411">
    <property type="entry name" value="FAMILY ATPASE, PUTATIVE-RELATED"/>
    <property type="match status" value="1"/>
</dbReference>
<dbReference type="Gene3D" id="3.40.50.300">
    <property type="entry name" value="P-loop containing nucleotide triphosphate hydrolases"/>
    <property type="match status" value="1"/>
</dbReference>
<dbReference type="SMART" id="SM00382">
    <property type="entry name" value="AAA"/>
    <property type="match status" value="1"/>
</dbReference>
<dbReference type="InterPro" id="IPR003959">
    <property type="entry name" value="ATPase_AAA_core"/>
</dbReference>
<dbReference type="SUPFAM" id="SSF52540">
    <property type="entry name" value="P-loop containing nucleoside triphosphate hydrolases"/>
    <property type="match status" value="1"/>
</dbReference>
<dbReference type="InterPro" id="IPR027417">
    <property type="entry name" value="P-loop_NTPase"/>
</dbReference>
<keyword evidence="4" id="KW-1185">Reference proteome</keyword>
<dbReference type="InParanoid" id="A0A286USJ3"/>
<dbReference type="GO" id="GO:0005524">
    <property type="term" value="F:ATP binding"/>
    <property type="evidence" value="ECO:0007669"/>
    <property type="project" value="InterPro"/>
</dbReference>
<comment type="caution">
    <text evidence="3">The sequence shown here is derived from an EMBL/GenBank/DDBJ whole genome shotgun (WGS) entry which is preliminary data.</text>
</comment>
<dbReference type="Pfam" id="PF00004">
    <property type="entry name" value="AAA"/>
    <property type="match status" value="1"/>
</dbReference>
<feature type="domain" description="AAA+ ATPase" evidence="2">
    <location>
        <begin position="409"/>
        <end position="536"/>
    </location>
</feature>
<dbReference type="GO" id="GO:0016887">
    <property type="term" value="F:ATP hydrolysis activity"/>
    <property type="evidence" value="ECO:0007669"/>
    <property type="project" value="InterPro"/>
</dbReference>
<organism evidence="3 4">
    <name type="scientific">Pyrrhoderma noxium</name>
    <dbReference type="NCBI Taxonomy" id="2282107"/>
    <lineage>
        <taxon>Eukaryota</taxon>
        <taxon>Fungi</taxon>
        <taxon>Dikarya</taxon>
        <taxon>Basidiomycota</taxon>
        <taxon>Agaricomycotina</taxon>
        <taxon>Agaricomycetes</taxon>
        <taxon>Hymenochaetales</taxon>
        <taxon>Hymenochaetaceae</taxon>
        <taxon>Pyrrhoderma</taxon>
    </lineage>
</organism>
<proteinExistence type="predicted"/>
<accession>A0A286USJ3</accession>